<evidence type="ECO:0000313" key="5">
    <source>
        <dbReference type="EMBL" id="RHW30230.1"/>
    </source>
</evidence>
<keyword evidence="1" id="KW-0805">Transcription regulation</keyword>
<protein>
    <submittedName>
        <fullName evidence="5">AraC family transcriptional regulator</fullName>
    </submittedName>
</protein>
<reference evidence="5 6" key="1">
    <citation type="journal article" date="2007" name="Int. J. Syst. Evol. Microbiol.">
        <title>Oceanobacillus profundus sp. nov., isolated from a deep-sea sediment core.</title>
        <authorList>
            <person name="Kim Y.G."/>
            <person name="Choi D.H."/>
            <person name="Hyun S."/>
            <person name="Cho B.C."/>
        </authorList>
    </citation>
    <scope>NUCLEOTIDE SEQUENCE [LARGE SCALE GENOMIC DNA]</scope>
    <source>
        <strain evidence="5 6">DSM 18246</strain>
    </source>
</reference>
<feature type="domain" description="HTH araC/xylS-type" evidence="4">
    <location>
        <begin position="170"/>
        <end position="268"/>
    </location>
</feature>
<dbReference type="GO" id="GO:0043565">
    <property type="term" value="F:sequence-specific DNA binding"/>
    <property type="evidence" value="ECO:0007669"/>
    <property type="project" value="InterPro"/>
</dbReference>
<keyword evidence="6" id="KW-1185">Reference proteome</keyword>
<dbReference type="Pfam" id="PF12833">
    <property type="entry name" value="HTH_18"/>
    <property type="match status" value="1"/>
</dbReference>
<dbReference type="PROSITE" id="PS01124">
    <property type="entry name" value="HTH_ARAC_FAMILY_2"/>
    <property type="match status" value="1"/>
</dbReference>
<dbReference type="InterPro" id="IPR018060">
    <property type="entry name" value="HTH_AraC"/>
</dbReference>
<keyword evidence="3" id="KW-0804">Transcription</keyword>
<evidence type="ECO:0000256" key="3">
    <source>
        <dbReference type="ARBA" id="ARBA00023163"/>
    </source>
</evidence>
<comment type="caution">
    <text evidence="5">The sequence shown here is derived from an EMBL/GenBank/DDBJ whole genome shotgun (WGS) entry which is preliminary data.</text>
</comment>
<dbReference type="Gene3D" id="1.10.10.60">
    <property type="entry name" value="Homeodomain-like"/>
    <property type="match status" value="2"/>
</dbReference>
<name>A0A417YC13_9BACI</name>
<proteinExistence type="predicted"/>
<gene>
    <name evidence="5" type="ORF">D1B32_18120</name>
</gene>
<dbReference type="Proteomes" id="UP000285456">
    <property type="component" value="Unassembled WGS sequence"/>
</dbReference>
<dbReference type="PANTHER" id="PTHR43280">
    <property type="entry name" value="ARAC-FAMILY TRANSCRIPTIONAL REGULATOR"/>
    <property type="match status" value="1"/>
</dbReference>
<evidence type="ECO:0000256" key="2">
    <source>
        <dbReference type="ARBA" id="ARBA00023125"/>
    </source>
</evidence>
<evidence type="ECO:0000313" key="6">
    <source>
        <dbReference type="Proteomes" id="UP000285456"/>
    </source>
</evidence>
<dbReference type="InterPro" id="IPR020449">
    <property type="entry name" value="Tscrpt_reg_AraC-type_HTH"/>
</dbReference>
<dbReference type="InterPro" id="IPR037923">
    <property type="entry name" value="HTH-like"/>
</dbReference>
<dbReference type="PRINTS" id="PR00032">
    <property type="entry name" value="HTHARAC"/>
</dbReference>
<dbReference type="InterPro" id="IPR009057">
    <property type="entry name" value="Homeodomain-like_sf"/>
</dbReference>
<sequence>MTNMEQIKELYTTAPLSFVDIITQKVTYTNSVRTIFTNEKLSGLVFPLRGKAQFSIDGLTYEIEQGSILHVGPNMEMKRTAENDEVFEYAVIHFELSSESANRFPIFREHFMLRIGDSMKLNNRVQQLMQNFLIPGGLAFLQSKRLFLTILAEMIVASEKTDLEKAENMDVIIQYMHQFFPKGITVLHVAKHFQIDRRRLSSLFERQMGVSPNMYLTDLRIQKAKLLLRTSNLSIAHIAESIGYRDHFYFSRVFKKETGLSPTLYRRHLG</sequence>
<dbReference type="AlphaFoldDB" id="A0A417YC13"/>
<keyword evidence="2" id="KW-0238">DNA-binding</keyword>
<dbReference type="SMART" id="SM00342">
    <property type="entry name" value="HTH_ARAC"/>
    <property type="match status" value="1"/>
</dbReference>
<dbReference type="SUPFAM" id="SSF51215">
    <property type="entry name" value="Regulatory protein AraC"/>
    <property type="match status" value="1"/>
</dbReference>
<dbReference type="GO" id="GO:0003700">
    <property type="term" value="F:DNA-binding transcription factor activity"/>
    <property type="evidence" value="ECO:0007669"/>
    <property type="project" value="InterPro"/>
</dbReference>
<organism evidence="5 6">
    <name type="scientific">Oceanobacillus profundus</name>
    <dbReference type="NCBI Taxonomy" id="372463"/>
    <lineage>
        <taxon>Bacteria</taxon>
        <taxon>Bacillati</taxon>
        <taxon>Bacillota</taxon>
        <taxon>Bacilli</taxon>
        <taxon>Bacillales</taxon>
        <taxon>Bacillaceae</taxon>
        <taxon>Oceanobacillus</taxon>
    </lineage>
</organism>
<accession>A0A417YC13</accession>
<dbReference type="EMBL" id="QWEH01000015">
    <property type="protein sequence ID" value="RHW30230.1"/>
    <property type="molecule type" value="Genomic_DNA"/>
</dbReference>
<dbReference type="SUPFAM" id="SSF46689">
    <property type="entry name" value="Homeodomain-like"/>
    <property type="match status" value="1"/>
</dbReference>
<dbReference type="RefSeq" id="WP_095313471.1">
    <property type="nucleotide sequence ID" value="NZ_QWEH01000015.1"/>
</dbReference>
<dbReference type="OrthoDB" id="159632at2"/>
<evidence type="ECO:0000256" key="1">
    <source>
        <dbReference type="ARBA" id="ARBA00023015"/>
    </source>
</evidence>
<evidence type="ECO:0000259" key="4">
    <source>
        <dbReference type="PROSITE" id="PS01124"/>
    </source>
</evidence>
<dbReference type="PANTHER" id="PTHR43280:SF2">
    <property type="entry name" value="HTH-TYPE TRANSCRIPTIONAL REGULATOR EXSA"/>
    <property type="match status" value="1"/>
</dbReference>